<sequence length="69" mass="7698">MEANDIPPQFPQILNGGAKGRILGLRQDFWWRDLQRGIQTQGLIALEGLRPSLALIRDNAETEALGDEL</sequence>
<organism evidence="1 2">
    <name type="scientific">Ganoderma sinense ZZ0214-1</name>
    <dbReference type="NCBI Taxonomy" id="1077348"/>
    <lineage>
        <taxon>Eukaryota</taxon>
        <taxon>Fungi</taxon>
        <taxon>Dikarya</taxon>
        <taxon>Basidiomycota</taxon>
        <taxon>Agaricomycotina</taxon>
        <taxon>Agaricomycetes</taxon>
        <taxon>Polyporales</taxon>
        <taxon>Polyporaceae</taxon>
        <taxon>Ganoderma</taxon>
    </lineage>
</organism>
<proteinExistence type="predicted"/>
<dbReference type="Proteomes" id="UP000230002">
    <property type="component" value="Unassembled WGS sequence"/>
</dbReference>
<protein>
    <submittedName>
        <fullName evidence="1">Uncharacterized protein</fullName>
    </submittedName>
</protein>
<dbReference type="AlphaFoldDB" id="A0A2G8S6Z5"/>
<reference evidence="1 2" key="1">
    <citation type="journal article" date="2015" name="Sci. Rep.">
        <title>Chromosome-level genome map provides insights into diverse defense mechanisms in the medicinal fungus Ganoderma sinense.</title>
        <authorList>
            <person name="Zhu Y."/>
            <person name="Xu J."/>
            <person name="Sun C."/>
            <person name="Zhou S."/>
            <person name="Xu H."/>
            <person name="Nelson D.R."/>
            <person name="Qian J."/>
            <person name="Song J."/>
            <person name="Luo H."/>
            <person name="Xiang L."/>
            <person name="Li Y."/>
            <person name="Xu Z."/>
            <person name="Ji A."/>
            <person name="Wang L."/>
            <person name="Lu S."/>
            <person name="Hayward A."/>
            <person name="Sun W."/>
            <person name="Li X."/>
            <person name="Schwartz D.C."/>
            <person name="Wang Y."/>
            <person name="Chen S."/>
        </authorList>
    </citation>
    <scope>NUCLEOTIDE SEQUENCE [LARGE SCALE GENOMIC DNA]</scope>
    <source>
        <strain evidence="1 2">ZZ0214-1</strain>
    </source>
</reference>
<accession>A0A2G8S6Z5</accession>
<keyword evidence="2" id="KW-1185">Reference proteome</keyword>
<evidence type="ECO:0000313" key="1">
    <source>
        <dbReference type="EMBL" id="PIL29550.1"/>
    </source>
</evidence>
<evidence type="ECO:0000313" key="2">
    <source>
        <dbReference type="Proteomes" id="UP000230002"/>
    </source>
</evidence>
<comment type="caution">
    <text evidence="1">The sequence shown here is derived from an EMBL/GenBank/DDBJ whole genome shotgun (WGS) entry which is preliminary data.</text>
</comment>
<gene>
    <name evidence="1" type="ORF">GSI_08358</name>
</gene>
<dbReference type="EMBL" id="AYKW01000021">
    <property type="protein sequence ID" value="PIL29550.1"/>
    <property type="molecule type" value="Genomic_DNA"/>
</dbReference>
<name>A0A2G8S6Z5_9APHY</name>